<dbReference type="RefSeq" id="WP_160826528.1">
    <property type="nucleotide sequence ID" value="NZ_JBHSXE010000001.1"/>
</dbReference>
<dbReference type="CDD" id="cd02947">
    <property type="entry name" value="TRX_family"/>
    <property type="match status" value="1"/>
</dbReference>
<keyword evidence="2" id="KW-0732">Signal</keyword>
<evidence type="ECO:0000259" key="3">
    <source>
        <dbReference type="PROSITE" id="PS51352"/>
    </source>
</evidence>
<dbReference type="EMBL" id="JBHSXS010000045">
    <property type="protein sequence ID" value="MFC6885956.1"/>
    <property type="molecule type" value="Genomic_DNA"/>
</dbReference>
<evidence type="ECO:0000256" key="2">
    <source>
        <dbReference type="SAM" id="SignalP"/>
    </source>
</evidence>
<evidence type="ECO:0000256" key="1">
    <source>
        <dbReference type="SAM" id="MobiDB-lite"/>
    </source>
</evidence>
<dbReference type="SUPFAM" id="SSF52833">
    <property type="entry name" value="Thioredoxin-like"/>
    <property type="match status" value="1"/>
</dbReference>
<gene>
    <name evidence="4" type="ORF">ACFQKB_39780</name>
</gene>
<accession>A0ABW2CYA2</accession>
<dbReference type="Pfam" id="PF13899">
    <property type="entry name" value="Thioredoxin_7"/>
    <property type="match status" value="1"/>
</dbReference>
<comment type="caution">
    <text evidence="4">The sequence shown here is derived from an EMBL/GenBank/DDBJ whole genome shotgun (WGS) entry which is preliminary data.</text>
</comment>
<organism evidence="4 5">
    <name type="scientific">Actinomadura yumaensis</name>
    <dbReference type="NCBI Taxonomy" id="111807"/>
    <lineage>
        <taxon>Bacteria</taxon>
        <taxon>Bacillati</taxon>
        <taxon>Actinomycetota</taxon>
        <taxon>Actinomycetes</taxon>
        <taxon>Streptosporangiales</taxon>
        <taxon>Thermomonosporaceae</taxon>
        <taxon>Actinomadura</taxon>
    </lineage>
</organism>
<feature type="chain" id="PRO_5045771684" evidence="2">
    <location>
        <begin position="16"/>
        <end position="189"/>
    </location>
</feature>
<reference evidence="5" key="1">
    <citation type="journal article" date="2019" name="Int. J. Syst. Evol. Microbiol.">
        <title>The Global Catalogue of Microorganisms (GCM) 10K type strain sequencing project: providing services to taxonomists for standard genome sequencing and annotation.</title>
        <authorList>
            <consortium name="The Broad Institute Genomics Platform"/>
            <consortium name="The Broad Institute Genome Sequencing Center for Infectious Disease"/>
            <person name="Wu L."/>
            <person name="Ma J."/>
        </authorList>
    </citation>
    <scope>NUCLEOTIDE SEQUENCE [LARGE SCALE GENOMIC DNA]</scope>
    <source>
        <strain evidence="5">JCM 3369</strain>
    </source>
</reference>
<dbReference type="PROSITE" id="PS51257">
    <property type="entry name" value="PROKAR_LIPOPROTEIN"/>
    <property type="match status" value="1"/>
</dbReference>
<evidence type="ECO:0000313" key="4">
    <source>
        <dbReference type="EMBL" id="MFC6885956.1"/>
    </source>
</evidence>
<feature type="compositionally biased region" description="Low complexity" evidence="1">
    <location>
        <begin position="31"/>
        <end position="52"/>
    </location>
</feature>
<name>A0ABW2CYA2_9ACTN</name>
<dbReference type="Proteomes" id="UP001596380">
    <property type="component" value="Unassembled WGS sequence"/>
</dbReference>
<dbReference type="Gene3D" id="3.40.30.10">
    <property type="entry name" value="Glutaredoxin"/>
    <property type="match status" value="1"/>
</dbReference>
<feature type="signal peptide" evidence="2">
    <location>
        <begin position="1"/>
        <end position="15"/>
    </location>
</feature>
<protein>
    <submittedName>
        <fullName evidence="4">Thioredoxin family protein</fullName>
    </submittedName>
</protein>
<sequence>MKSCAILAAALFAVAACGDSGSSESNGGAGTSTAPSAAPSTPANGSAPAGPAARPPKPEPLPKGYDPDRDPKADIAAALAKAKADKRPVLLDFGADWCPDCVVLERYFRTATVRPVIGGFHVVAIDVGRFDRNLAVARKYRIDLQKSGIPALVVLTPSGRVRATTNDGSFATAATMTPRQVARHLKRWR</sequence>
<feature type="region of interest" description="Disordered" evidence="1">
    <location>
        <begin position="18"/>
        <end position="69"/>
    </location>
</feature>
<evidence type="ECO:0000313" key="5">
    <source>
        <dbReference type="Proteomes" id="UP001596380"/>
    </source>
</evidence>
<proteinExistence type="predicted"/>
<keyword evidence="5" id="KW-1185">Reference proteome</keyword>
<dbReference type="InterPro" id="IPR036249">
    <property type="entry name" value="Thioredoxin-like_sf"/>
</dbReference>
<dbReference type="InterPro" id="IPR013766">
    <property type="entry name" value="Thioredoxin_domain"/>
</dbReference>
<feature type="domain" description="Thioredoxin" evidence="3">
    <location>
        <begin position="55"/>
        <end position="186"/>
    </location>
</feature>
<dbReference type="PROSITE" id="PS51352">
    <property type="entry name" value="THIOREDOXIN_2"/>
    <property type="match status" value="1"/>
</dbReference>